<dbReference type="Proteomes" id="UP000005876">
    <property type="component" value="Chromosome"/>
</dbReference>
<evidence type="ECO:0000313" key="1">
    <source>
        <dbReference type="EMBL" id="AET62177.1"/>
    </source>
</evidence>
<accession>G7VSG8</accession>
<gene>
    <name evidence="1" type="ordered locus">HPL003_27325</name>
</gene>
<dbReference type="STRING" id="985665.HPL003_27325"/>
<dbReference type="EMBL" id="CP003107">
    <property type="protein sequence ID" value="AET62177.1"/>
    <property type="molecule type" value="Genomic_DNA"/>
</dbReference>
<evidence type="ECO:0000313" key="2">
    <source>
        <dbReference type="Proteomes" id="UP000005876"/>
    </source>
</evidence>
<name>G7VSG8_PAETH</name>
<sequence>MTINNPIFGELEYKYSWSKDTTIHFFGKETETVLMITTRKQILNKLKYLFQIDTMRGISFLYV</sequence>
<reference evidence="1 2" key="3">
    <citation type="journal article" date="2012" name="J. Bacteriol.">
        <title>Genome Sequence of Paenibacillus terrae HPL-003, a Xylanase-Producing Bacterium Isolated from Soil Found in Forest Residue.</title>
        <authorList>
            <person name="Shin S.H."/>
            <person name="Kim S."/>
            <person name="Kim J.Y."/>
            <person name="Song H.Y."/>
            <person name="Cho S.J."/>
            <person name="Kim D.R."/>
            <person name="Lee K.I."/>
            <person name="Lim H.K."/>
            <person name="Park N.J."/>
            <person name="Hwang I.T."/>
            <person name="Yang K.S."/>
        </authorList>
    </citation>
    <scope>NUCLEOTIDE SEQUENCE [LARGE SCALE GENOMIC DNA]</scope>
    <source>
        <strain evidence="1 2">HPL-003</strain>
    </source>
</reference>
<organism evidence="1 2">
    <name type="scientific">Paenibacillus terrae (strain HPL-003)</name>
    <dbReference type="NCBI Taxonomy" id="985665"/>
    <lineage>
        <taxon>Bacteria</taxon>
        <taxon>Bacillati</taxon>
        <taxon>Bacillota</taxon>
        <taxon>Bacilli</taxon>
        <taxon>Bacillales</taxon>
        <taxon>Paenibacillaceae</taxon>
        <taxon>Paenibacillus</taxon>
    </lineage>
</organism>
<proteinExistence type="predicted"/>
<reference evidence="2" key="1">
    <citation type="submission" date="2011-11" db="EMBL/GenBank/DDBJ databases">
        <title>Complete sequence of Paenibacillus terrae HPL-003.</title>
        <authorList>
            <person name="Shin S.H."/>
            <person name="Kim S."/>
            <person name="Kim J.Y."/>
        </authorList>
    </citation>
    <scope>NUCLEOTIDE SEQUENCE [LARGE SCALE GENOMIC DNA]</scope>
    <source>
        <strain evidence="2">HPL-003</strain>
    </source>
</reference>
<dbReference type="KEGG" id="pta:HPL003_27325"/>
<protein>
    <submittedName>
        <fullName evidence="1">Uncharacterized protein</fullName>
    </submittedName>
</protein>
<dbReference type="HOGENOM" id="CLU_2881708_0_0_9"/>
<reference key="2">
    <citation type="submission" date="2011-11" db="EMBL/GenBank/DDBJ databases">
        <authorList>
            <person name="Shin S.H."/>
            <person name="Kim S."/>
            <person name="Kim J.Y."/>
        </authorList>
    </citation>
    <scope>NUCLEOTIDE SEQUENCE</scope>
    <source>
        <strain>HPL-003</strain>
    </source>
</reference>
<dbReference type="AlphaFoldDB" id="G7VSG8"/>